<proteinExistence type="predicted"/>
<evidence type="ECO:0000256" key="2">
    <source>
        <dbReference type="ARBA" id="ARBA00023121"/>
    </source>
</evidence>
<dbReference type="GO" id="GO:0008289">
    <property type="term" value="F:lipid binding"/>
    <property type="evidence" value="ECO:0007669"/>
    <property type="project" value="UniProtKB-KW"/>
</dbReference>
<name>A0AAN9RQH1_PHACN</name>
<organism evidence="5 6">
    <name type="scientific">Phaseolus coccineus</name>
    <name type="common">Scarlet runner bean</name>
    <name type="synonym">Phaseolus multiflorus</name>
    <dbReference type="NCBI Taxonomy" id="3886"/>
    <lineage>
        <taxon>Eukaryota</taxon>
        <taxon>Viridiplantae</taxon>
        <taxon>Streptophyta</taxon>
        <taxon>Embryophyta</taxon>
        <taxon>Tracheophyta</taxon>
        <taxon>Spermatophyta</taxon>
        <taxon>Magnoliopsida</taxon>
        <taxon>eudicotyledons</taxon>
        <taxon>Gunneridae</taxon>
        <taxon>Pentapetalae</taxon>
        <taxon>rosids</taxon>
        <taxon>fabids</taxon>
        <taxon>Fabales</taxon>
        <taxon>Fabaceae</taxon>
        <taxon>Papilionoideae</taxon>
        <taxon>50 kb inversion clade</taxon>
        <taxon>NPAAA clade</taxon>
        <taxon>indigoferoid/millettioid clade</taxon>
        <taxon>Phaseoleae</taxon>
        <taxon>Phaseolus</taxon>
    </lineage>
</organism>
<feature type="chain" id="PRO_5042976326" description="Bifunctional inhibitor/plant lipid transfer protein/seed storage helical domain-containing protein" evidence="3">
    <location>
        <begin position="30"/>
        <end position="97"/>
    </location>
</feature>
<dbReference type="SUPFAM" id="SSF47699">
    <property type="entry name" value="Bifunctional inhibitor/lipid-transfer protein/seed storage 2S albumin"/>
    <property type="match status" value="1"/>
</dbReference>
<keyword evidence="3" id="KW-0732">Signal</keyword>
<dbReference type="InterPro" id="IPR016140">
    <property type="entry name" value="Bifunc_inhib/LTP/seed_store"/>
</dbReference>
<dbReference type="PANTHER" id="PTHR33214:SF44">
    <property type="entry name" value="NON-SPECIFIC LIPID TRANSFER PROTEIN GPI-ANCHORED 33"/>
    <property type="match status" value="1"/>
</dbReference>
<gene>
    <name evidence="5" type="ORF">VNO80_08311</name>
</gene>
<evidence type="ECO:0000256" key="1">
    <source>
        <dbReference type="ARBA" id="ARBA00022448"/>
    </source>
</evidence>
<feature type="signal peptide" evidence="3">
    <location>
        <begin position="1"/>
        <end position="29"/>
    </location>
</feature>
<dbReference type="Pfam" id="PF00234">
    <property type="entry name" value="Tryp_alpha_amyl"/>
    <property type="match status" value="1"/>
</dbReference>
<accession>A0AAN9RQH1</accession>
<evidence type="ECO:0000313" key="5">
    <source>
        <dbReference type="EMBL" id="KAK7374868.1"/>
    </source>
</evidence>
<dbReference type="GO" id="GO:0006869">
    <property type="term" value="P:lipid transport"/>
    <property type="evidence" value="ECO:0007669"/>
    <property type="project" value="InterPro"/>
</dbReference>
<evidence type="ECO:0000259" key="4">
    <source>
        <dbReference type="SMART" id="SM00499"/>
    </source>
</evidence>
<dbReference type="InterPro" id="IPR033872">
    <property type="entry name" value="nsLTP2"/>
</dbReference>
<dbReference type="CDD" id="cd01959">
    <property type="entry name" value="nsLTP2"/>
    <property type="match status" value="1"/>
</dbReference>
<keyword evidence="6" id="KW-1185">Reference proteome</keyword>
<dbReference type="EMBL" id="JAYMYR010000003">
    <property type="protein sequence ID" value="KAK7374868.1"/>
    <property type="molecule type" value="Genomic_DNA"/>
</dbReference>
<dbReference type="InterPro" id="IPR036312">
    <property type="entry name" value="Bifun_inhib/LTP/seed_sf"/>
</dbReference>
<protein>
    <recommendedName>
        <fullName evidence="4">Bifunctional inhibitor/plant lipid transfer protein/seed storage helical domain-containing protein</fullName>
    </recommendedName>
</protein>
<comment type="caution">
    <text evidence="5">The sequence shown here is derived from an EMBL/GenBank/DDBJ whole genome shotgun (WGS) entry which is preliminary data.</text>
</comment>
<dbReference type="Proteomes" id="UP001374584">
    <property type="component" value="Unassembled WGS sequence"/>
</dbReference>
<evidence type="ECO:0000313" key="6">
    <source>
        <dbReference type="Proteomes" id="UP001374584"/>
    </source>
</evidence>
<reference evidence="5 6" key="1">
    <citation type="submission" date="2024-01" db="EMBL/GenBank/DDBJ databases">
        <title>The genomes of 5 underutilized Papilionoideae crops provide insights into root nodulation and disease resistanc.</title>
        <authorList>
            <person name="Jiang F."/>
        </authorList>
    </citation>
    <scope>NUCLEOTIDE SEQUENCE [LARGE SCALE GENOMIC DNA]</scope>
    <source>
        <strain evidence="5">JINMINGXINNONG_FW02</strain>
        <tissue evidence="5">Leaves</tissue>
    </source>
</reference>
<dbReference type="Gene3D" id="1.10.110.10">
    <property type="entry name" value="Plant lipid-transfer and hydrophobic proteins"/>
    <property type="match status" value="1"/>
</dbReference>
<dbReference type="PANTHER" id="PTHR33214">
    <property type="entry name" value="BIFUNCTIONAL INHIBITOR/LIPID-TRANSFER PROTEIN/SEED STORAGE 2S ALBUMIN SUPERFAMILY PROTEIN"/>
    <property type="match status" value="1"/>
</dbReference>
<keyword evidence="2" id="KW-0446">Lipid-binding</keyword>
<evidence type="ECO:0000256" key="3">
    <source>
        <dbReference type="SAM" id="SignalP"/>
    </source>
</evidence>
<dbReference type="SMART" id="SM00499">
    <property type="entry name" value="AAI"/>
    <property type="match status" value="1"/>
</dbReference>
<sequence>MMMMKKNCVVCAVVLMALVLIEVGPVAEAVTCSATQLTPCLPAFTSSASPSAACCQKLKEQKPCFCGYINNPSLKQYVNSPRARTVLSSCRVPYPSC</sequence>
<keyword evidence="1" id="KW-0813">Transport</keyword>
<feature type="domain" description="Bifunctional inhibitor/plant lipid transfer protein/seed storage helical" evidence="4">
    <location>
        <begin position="32"/>
        <end position="97"/>
    </location>
</feature>
<dbReference type="AlphaFoldDB" id="A0AAN9RQH1"/>